<reference evidence="7 8" key="1">
    <citation type="submission" date="2016-10" db="EMBL/GenBank/DDBJ databases">
        <authorList>
            <person name="de Groot N.N."/>
        </authorList>
    </citation>
    <scope>NUCLEOTIDE SEQUENCE [LARGE SCALE GENOMIC DNA]</scope>
    <source>
        <strain evidence="7 8">ATCC 51327</strain>
    </source>
</reference>
<name>A0A1I4KS93_9FIRM</name>
<protein>
    <submittedName>
        <fullName evidence="7">Nucleoside-binding protein</fullName>
    </submittedName>
</protein>
<comment type="subcellular location">
    <subcellularLocation>
        <location evidence="1">Cell membrane</location>
    </subcellularLocation>
</comment>
<dbReference type="RefSeq" id="WP_089862151.1">
    <property type="nucleotide sequence ID" value="NZ_FOTI01000033.1"/>
</dbReference>
<dbReference type="EMBL" id="FOTI01000033">
    <property type="protein sequence ID" value="SFL81419.1"/>
    <property type="molecule type" value="Genomic_DNA"/>
</dbReference>
<dbReference type="Gene3D" id="3.40.50.2300">
    <property type="match status" value="2"/>
</dbReference>
<dbReference type="InterPro" id="IPR003760">
    <property type="entry name" value="PnrA-like"/>
</dbReference>
<evidence type="ECO:0000256" key="4">
    <source>
        <dbReference type="ARBA" id="ARBA00023136"/>
    </source>
</evidence>
<dbReference type="STRING" id="29563.SAMN02983006_02092"/>
<evidence type="ECO:0000259" key="6">
    <source>
        <dbReference type="Pfam" id="PF02608"/>
    </source>
</evidence>
<dbReference type="OrthoDB" id="9769871at2"/>
<sequence length="321" mass="35375">MGKNICFLVIIVTLILVLSFPVLAQNFKIGFVTDIGGLDDNSVNDQIRAGLLNNNQNLELTTKIKEVNLMSNYLASLNELAEEGFNLIWAAGYTMQEAVEEAAQMNPERQFALLDATVNLENVLSIQFADQESAYLAGITAAIYSKTGVIAFIGGRKTDKVLAYQQGFNAGAKVYRSDIKVINKYIDSFNFSLQTADICQEVKNDGADIIFHAAGANSQAIINFALKNKIYLIAADPAEIELAPQNTLTSLRQNITYVVEQENNNLVTGKYRSGIKKYGLAENGVGLDQKQLAKFLTETEQQTIDQYRAEISNDEISIFAE</sequence>
<accession>A0A1I4KS93</accession>
<evidence type="ECO:0000313" key="7">
    <source>
        <dbReference type="EMBL" id="SFL81419.1"/>
    </source>
</evidence>
<gene>
    <name evidence="7" type="ORF">SAMN02983006_02092</name>
</gene>
<keyword evidence="2" id="KW-1003">Cell membrane</keyword>
<evidence type="ECO:0000256" key="2">
    <source>
        <dbReference type="ARBA" id="ARBA00022475"/>
    </source>
</evidence>
<dbReference type="Pfam" id="PF02608">
    <property type="entry name" value="Bmp"/>
    <property type="match status" value="1"/>
</dbReference>
<dbReference type="CDD" id="cd06354">
    <property type="entry name" value="PBP1_PrnA-like"/>
    <property type="match status" value="1"/>
</dbReference>
<feature type="domain" description="ABC transporter substrate-binding protein PnrA-like" evidence="6">
    <location>
        <begin position="32"/>
        <end position="318"/>
    </location>
</feature>
<keyword evidence="4" id="KW-0472">Membrane</keyword>
<keyword evidence="8" id="KW-1185">Reference proteome</keyword>
<evidence type="ECO:0000313" key="8">
    <source>
        <dbReference type="Proteomes" id="UP000199006"/>
    </source>
</evidence>
<organism evidence="7 8">
    <name type="scientific">Halanaerobium salsuginis</name>
    <dbReference type="NCBI Taxonomy" id="29563"/>
    <lineage>
        <taxon>Bacteria</taxon>
        <taxon>Bacillati</taxon>
        <taxon>Bacillota</taxon>
        <taxon>Clostridia</taxon>
        <taxon>Halanaerobiales</taxon>
        <taxon>Halanaerobiaceae</taxon>
        <taxon>Halanaerobium</taxon>
    </lineage>
</organism>
<dbReference type="Proteomes" id="UP000199006">
    <property type="component" value="Unassembled WGS sequence"/>
</dbReference>
<keyword evidence="5" id="KW-0449">Lipoprotein</keyword>
<proteinExistence type="predicted"/>
<dbReference type="PANTHER" id="PTHR34296">
    <property type="entry name" value="TRANSCRIPTIONAL ACTIVATOR PROTEIN MED"/>
    <property type="match status" value="1"/>
</dbReference>
<keyword evidence="3" id="KW-0732">Signal</keyword>
<dbReference type="PANTHER" id="PTHR34296:SF2">
    <property type="entry name" value="ABC TRANSPORTER GUANOSINE-BINDING PROTEIN NUPN"/>
    <property type="match status" value="1"/>
</dbReference>
<dbReference type="AlphaFoldDB" id="A0A1I4KS93"/>
<dbReference type="GO" id="GO:0005886">
    <property type="term" value="C:plasma membrane"/>
    <property type="evidence" value="ECO:0007669"/>
    <property type="project" value="UniProtKB-SubCell"/>
</dbReference>
<evidence type="ECO:0000256" key="1">
    <source>
        <dbReference type="ARBA" id="ARBA00004236"/>
    </source>
</evidence>
<dbReference type="InterPro" id="IPR050957">
    <property type="entry name" value="BMP_lipoprotein"/>
</dbReference>
<evidence type="ECO:0000256" key="5">
    <source>
        <dbReference type="ARBA" id="ARBA00023288"/>
    </source>
</evidence>
<evidence type="ECO:0000256" key="3">
    <source>
        <dbReference type="ARBA" id="ARBA00022729"/>
    </source>
</evidence>